<evidence type="ECO:0000313" key="2">
    <source>
        <dbReference type="Proteomes" id="UP000887116"/>
    </source>
</evidence>
<keyword evidence="2" id="KW-1185">Reference proteome</keyword>
<accession>A0A8X6G9Q9</accession>
<dbReference type="EMBL" id="BMAO01005162">
    <property type="protein sequence ID" value="GFQ99641.1"/>
    <property type="molecule type" value="Genomic_DNA"/>
</dbReference>
<reference evidence="1" key="1">
    <citation type="submission" date="2020-07" db="EMBL/GenBank/DDBJ databases">
        <title>Multicomponent nature underlies the extraordinary mechanical properties of spider dragline silk.</title>
        <authorList>
            <person name="Kono N."/>
            <person name="Nakamura H."/>
            <person name="Mori M."/>
            <person name="Yoshida Y."/>
            <person name="Ohtoshi R."/>
            <person name="Malay A.D."/>
            <person name="Moran D.A.P."/>
            <person name="Tomita M."/>
            <person name="Numata K."/>
            <person name="Arakawa K."/>
        </authorList>
    </citation>
    <scope>NUCLEOTIDE SEQUENCE</scope>
</reference>
<sequence>MPRNGVNFAENFYCVSGKITCAAQKRTNSPVVKTAYFLYFRLKKKDRLQYPCIPSAILPVPHSADMPIPDSPKKYEIVKDYAEKKENSLEPGTSHDPDI</sequence>
<proteinExistence type="predicted"/>
<protein>
    <submittedName>
        <fullName evidence="1">Uncharacterized protein</fullName>
    </submittedName>
</protein>
<dbReference type="OrthoDB" id="8063408at2759"/>
<gene>
    <name evidence="1" type="ORF">TNCT_7741</name>
</gene>
<evidence type="ECO:0000313" key="1">
    <source>
        <dbReference type="EMBL" id="GFQ99641.1"/>
    </source>
</evidence>
<dbReference type="Proteomes" id="UP000887116">
    <property type="component" value="Unassembled WGS sequence"/>
</dbReference>
<name>A0A8X6G9Q9_TRICU</name>
<dbReference type="AlphaFoldDB" id="A0A8X6G9Q9"/>
<organism evidence="1 2">
    <name type="scientific">Trichonephila clavata</name>
    <name type="common">Joro spider</name>
    <name type="synonym">Nephila clavata</name>
    <dbReference type="NCBI Taxonomy" id="2740835"/>
    <lineage>
        <taxon>Eukaryota</taxon>
        <taxon>Metazoa</taxon>
        <taxon>Ecdysozoa</taxon>
        <taxon>Arthropoda</taxon>
        <taxon>Chelicerata</taxon>
        <taxon>Arachnida</taxon>
        <taxon>Araneae</taxon>
        <taxon>Araneomorphae</taxon>
        <taxon>Entelegynae</taxon>
        <taxon>Araneoidea</taxon>
        <taxon>Nephilidae</taxon>
        <taxon>Trichonephila</taxon>
    </lineage>
</organism>
<comment type="caution">
    <text evidence="1">The sequence shown here is derived from an EMBL/GenBank/DDBJ whole genome shotgun (WGS) entry which is preliminary data.</text>
</comment>